<dbReference type="SUPFAM" id="SSF57903">
    <property type="entry name" value="FYVE/PHD zinc finger"/>
    <property type="match status" value="1"/>
</dbReference>
<evidence type="ECO:0000256" key="4">
    <source>
        <dbReference type="SAM" id="MobiDB-lite"/>
    </source>
</evidence>
<feature type="compositionally biased region" description="Basic and acidic residues" evidence="4">
    <location>
        <begin position="95"/>
        <end position="104"/>
    </location>
</feature>
<sequence length="261" mass="30148">MISEEEGNARVLWCLKCKEGTSGTNRLLVCCENGCPIVIHEECMTVQPQFDDMGHFYCPYCAYKWISHLCKQKEKMLNLSALKLTNWILRATEGDSEQRRRREVDDDEENGGVSARQDFENVKGGERQEEREPLVVEPLLTVRLSDIQGTSDGDEGLGKRVAEEEDNGTRKLPKSLSTSFVCLDRRRVLWTKEEEQALKEGVKEFWTTNRKSIPWEKICQAYKDRFHSSRTAANLKDKWKFMTKTATKKGCFEKLQVPEVK</sequence>
<dbReference type="AlphaFoldDB" id="A0A2P6R4Z8"/>
<evidence type="ECO:0000313" key="6">
    <source>
        <dbReference type="EMBL" id="PRQ41517.1"/>
    </source>
</evidence>
<dbReference type="InterPro" id="IPR011011">
    <property type="entry name" value="Znf_FYVE_PHD"/>
</dbReference>
<gene>
    <name evidence="6" type="ORF">RchiOBHm_Chr3g0447711</name>
</gene>
<reference evidence="6 7" key="1">
    <citation type="journal article" date="2018" name="Nat. Genet.">
        <title>The Rosa genome provides new insights in the design of modern roses.</title>
        <authorList>
            <person name="Bendahmane M."/>
        </authorList>
    </citation>
    <scope>NUCLEOTIDE SEQUENCE [LARGE SCALE GENOMIC DNA]</scope>
    <source>
        <strain evidence="7">cv. Old Blush</strain>
    </source>
</reference>
<feature type="domain" description="Myb-like" evidence="5">
    <location>
        <begin position="184"/>
        <end position="243"/>
    </location>
</feature>
<evidence type="ECO:0000256" key="1">
    <source>
        <dbReference type="ARBA" id="ARBA00022723"/>
    </source>
</evidence>
<feature type="region of interest" description="Disordered" evidence="4">
    <location>
        <begin position="95"/>
        <end position="131"/>
    </location>
</feature>
<dbReference type="PROSITE" id="PS50090">
    <property type="entry name" value="MYB_LIKE"/>
    <property type="match status" value="1"/>
</dbReference>
<feature type="compositionally biased region" description="Basic and acidic residues" evidence="4">
    <location>
        <begin position="117"/>
        <end position="131"/>
    </location>
</feature>
<dbReference type="InterPro" id="IPR009057">
    <property type="entry name" value="Homeodomain-like_sf"/>
</dbReference>
<dbReference type="InterPro" id="IPR001005">
    <property type="entry name" value="SANT/Myb"/>
</dbReference>
<dbReference type="GO" id="GO:0008270">
    <property type="term" value="F:zinc ion binding"/>
    <property type="evidence" value="ECO:0007669"/>
    <property type="project" value="UniProtKB-KW"/>
</dbReference>
<keyword evidence="1" id="KW-0479">Metal-binding</keyword>
<dbReference type="SUPFAM" id="SSF46689">
    <property type="entry name" value="Homeodomain-like"/>
    <property type="match status" value="1"/>
</dbReference>
<keyword evidence="7" id="KW-1185">Reference proteome</keyword>
<dbReference type="PANTHER" id="PTHR47863:SF5">
    <property type="entry name" value="HOMEODOMAIN-LIKE PROTEIN WITH RING_FYVE_PHD-TYPE ZINC FINGER DOMAIN-CONTAINING PROTEIN-RELATED"/>
    <property type="match status" value="1"/>
</dbReference>
<evidence type="ECO:0000256" key="3">
    <source>
        <dbReference type="ARBA" id="ARBA00022833"/>
    </source>
</evidence>
<proteinExistence type="predicted"/>
<dbReference type="Gramene" id="PRQ41517">
    <property type="protein sequence ID" value="PRQ41517"/>
    <property type="gene ID" value="RchiOBHm_Chr3g0447711"/>
</dbReference>
<keyword evidence="2" id="KW-0863">Zinc-finger</keyword>
<keyword evidence="3" id="KW-0862">Zinc</keyword>
<dbReference type="CDD" id="cd11660">
    <property type="entry name" value="SANT_TRF"/>
    <property type="match status" value="1"/>
</dbReference>
<dbReference type="Proteomes" id="UP000238479">
    <property type="component" value="Chromosome 3"/>
</dbReference>
<evidence type="ECO:0000313" key="7">
    <source>
        <dbReference type="Proteomes" id="UP000238479"/>
    </source>
</evidence>
<protein>
    <submittedName>
        <fullName evidence="6">Putative transcription factor MYB-HB-like family</fullName>
    </submittedName>
</protein>
<dbReference type="Gene3D" id="1.10.246.220">
    <property type="match status" value="1"/>
</dbReference>
<evidence type="ECO:0000256" key="2">
    <source>
        <dbReference type="ARBA" id="ARBA00022771"/>
    </source>
</evidence>
<feature type="region of interest" description="Disordered" evidence="4">
    <location>
        <begin position="147"/>
        <end position="170"/>
    </location>
</feature>
<comment type="caution">
    <text evidence="6">The sequence shown here is derived from an EMBL/GenBank/DDBJ whole genome shotgun (WGS) entry which is preliminary data.</text>
</comment>
<dbReference type="OMA" id="MAMEKDQ"/>
<dbReference type="EMBL" id="PDCK01000041">
    <property type="protein sequence ID" value="PRQ41517.1"/>
    <property type="molecule type" value="Genomic_DNA"/>
</dbReference>
<dbReference type="SMART" id="SM00717">
    <property type="entry name" value="SANT"/>
    <property type="match status" value="1"/>
</dbReference>
<name>A0A2P6R4Z8_ROSCH</name>
<dbReference type="STRING" id="74649.A0A2P6R4Z8"/>
<organism evidence="6 7">
    <name type="scientific">Rosa chinensis</name>
    <name type="common">China rose</name>
    <dbReference type="NCBI Taxonomy" id="74649"/>
    <lineage>
        <taxon>Eukaryota</taxon>
        <taxon>Viridiplantae</taxon>
        <taxon>Streptophyta</taxon>
        <taxon>Embryophyta</taxon>
        <taxon>Tracheophyta</taxon>
        <taxon>Spermatophyta</taxon>
        <taxon>Magnoliopsida</taxon>
        <taxon>eudicotyledons</taxon>
        <taxon>Gunneridae</taxon>
        <taxon>Pentapetalae</taxon>
        <taxon>rosids</taxon>
        <taxon>fabids</taxon>
        <taxon>Rosales</taxon>
        <taxon>Rosaceae</taxon>
        <taxon>Rosoideae</taxon>
        <taxon>Rosoideae incertae sedis</taxon>
        <taxon>Rosa</taxon>
    </lineage>
</organism>
<dbReference type="PANTHER" id="PTHR47863">
    <property type="entry name" value="RING/FYVE/PHD ZINC FINGER SUPERFAMILY PROTEIN"/>
    <property type="match status" value="1"/>
</dbReference>
<accession>A0A2P6R4Z8</accession>
<dbReference type="Gene3D" id="3.30.40.10">
    <property type="entry name" value="Zinc/RING finger domain, C3HC4 (zinc finger)"/>
    <property type="match status" value="1"/>
</dbReference>
<dbReference type="InterPro" id="IPR013083">
    <property type="entry name" value="Znf_RING/FYVE/PHD"/>
</dbReference>
<evidence type="ECO:0000259" key="5">
    <source>
        <dbReference type="PROSITE" id="PS50090"/>
    </source>
</evidence>